<evidence type="ECO:0000259" key="6">
    <source>
        <dbReference type="Pfam" id="PF25137"/>
    </source>
</evidence>
<evidence type="ECO:0000256" key="4">
    <source>
        <dbReference type="ARBA" id="ARBA00023027"/>
    </source>
</evidence>
<keyword evidence="4" id="KW-0520">NAD</keyword>
<dbReference type="FunFam" id="3.40.50.1970:FF:000003">
    <property type="entry name" value="Alcohol dehydrogenase, iron-containing"/>
    <property type="match status" value="1"/>
</dbReference>
<dbReference type="InterPro" id="IPR018211">
    <property type="entry name" value="ADH_Fe_CS"/>
</dbReference>
<dbReference type="GO" id="GO:0046872">
    <property type="term" value="F:metal ion binding"/>
    <property type="evidence" value="ECO:0007669"/>
    <property type="project" value="InterPro"/>
</dbReference>
<evidence type="ECO:0000256" key="3">
    <source>
        <dbReference type="ARBA" id="ARBA00023002"/>
    </source>
</evidence>
<sequence length="432" mass="46734">MRQRVNRAEWTEGGVHECQKTYYKNLFKEPFSQEFVLSLQPNYIIKKTMINRFVLNEVSYFGPGAREVLPQEIKRLGLHKAFVATDKDLIKFGVADKVLKVLENAGIPYEIFSEIKPNPTVSNVKAGVEAFAKSGADFILAIGGGSSIDTSKAIGIITNNPDFSDVVSLEGVAPTRKKSVPIIALPTTAGTAAEVTINYVITDEENHKKMVCVDPNDIPAIAIVDAELMYTLPKGLTASTGLDALTHAIEGLITKGAWEMSDMFEIKAIEMIARYLETAVFEPTNAEARNGMAVAQYIAGMAFSNVGLGVVHGMAHPLGAIFDIPHGVANALLLPVIMEFNAPAALSKYVDIAKAMNVYKDGMSREEAAKAAVEAVKALSVKVGIPQHLSELGIKEEDLPRLAASAIADVCTPGNPREVTEEIILELYKKAF</sequence>
<dbReference type="Pfam" id="PF25137">
    <property type="entry name" value="ADH_Fe_C"/>
    <property type="match status" value="1"/>
</dbReference>
<dbReference type="AlphaFoldDB" id="A0A0P0LNF4"/>
<dbReference type="GO" id="GO:0008912">
    <property type="term" value="F:lactaldehyde reductase activity"/>
    <property type="evidence" value="ECO:0007669"/>
    <property type="project" value="UniProtKB-EC"/>
</dbReference>
<dbReference type="PATRIC" id="fig|821.40.peg.1195"/>
<evidence type="ECO:0000259" key="5">
    <source>
        <dbReference type="Pfam" id="PF00465"/>
    </source>
</evidence>
<evidence type="ECO:0000256" key="2">
    <source>
        <dbReference type="ARBA" id="ARBA00007358"/>
    </source>
</evidence>
<dbReference type="PROSITE" id="PS00060">
    <property type="entry name" value="ADH_IRON_2"/>
    <property type="match status" value="1"/>
</dbReference>
<dbReference type="NCBIfam" id="TIGR02638">
    <property type="entry name" value="lactal_redase"/>
    <property type="match status" value="1"/>
</dbReference>
<evidence type="ECO:0000256" key="1">
    <source>
        <dbReference type="ARBA" id="ARBA00001962"/>
    </source>
</evidence>
<dbReference type="InterPro" id="IPR001670">
    <property type="entry name" value="ADH_Fe/GldA"/>
</dbReference>
<name>A0A0P0LNF4_PHOVU</name>
<dbReference type="InterPro" id="IPR056798">
    <property type="entry name" value="ADH_Fe_C"/>
</dbReference>
<protein>
    <submittedName>
        <fullName evidence="7">Lactaldehyde reductase</fullName>
        <ecNumber evidence="7">1.1.1.77</ecNumber>
    </submittedName>
</protein>
<reference evidence="8" key="1">
    <citation type="submission" date="2015-10" db="EMBL/GenBank/DDBJ databases">
        <title>Extensive mobilome-driven genome diversification in gut-associated Bacteroides vulgatus mpk.</title>
        <authorList>
            <person name="Beier S."/>
            <person name="Lange A."/>
            <person name="Huson D.H."/>
            <person name="Frick J.-S."/>
            <person name="Autenrieth I.B."/>
        </authorList>
    </citation>
    <scope>NUCLEOTIDE SEQUENCE [LARGE SCALE GENOMIC DNA]</scope>
    <source>
        <strain evidence="8">mpk</strain>
    </source>
</reference>
<proteinExistence type="inferred from homology"/>
<evidence type="ECO:0000313" key="7">
    <source>
        <dbReference type="EMBL" id="ALK83627.1"/>
    </source>
</evidence>
<dbReference type="InterPro" id="IPR013460">
    <property type="entry name" value="Lactal_redase"/>
</dbReference>
<dbReference type="CDD" id="cd08176">
    <property type="entry name" value="LPO"/>
    <property type="match status" value="1"/>
</dbReference>
<dbReference type="PANTHER" id="PTHR11496:SF102">
    <property type="entry name" value="ALCOHOL DEHYDROGENASE 4"/>
    <property type="match status" value="1"/>
</dbReference>
<dbReference type="Gene3D" id="3.40.50.1970">
    <property type="match status" value="1"/>
</dbReference>
<reference evidence="7 8" key="2">
    <citation type="journal article" date="2016" name="Genome Biol. Evol.">
        <title>Extensive mobilome-driven genome diversification in mouse gut-associated Bacteroides vulgatus mpk.</title>
        <authorList>
            <person name="Lange A."/>
            <person name="Beier S."/>
            <person name="Steimle A."/>
            <person name="Autenrieth I.B."/>
            <person name="Huson D.H."/>
            <person name="Frick J.S."/>
        </authorList>
    </citation>
    <scope>NUCLEOTIDE SEQUENCE [LARGE SCALE GENOMIC DNA]</scope>
    <source>
        <strain evidence="8">mpk</strain>
    </source>
</reference>
<dbReference type="EMBL" id="CP013020">
    <property type="protein sequence ID" value="ALK83627.1"/>
    <property type="molecule type" value="Genomic_DNA"/>
</dbReference>
<dbReference type="EC" id="1.1.1.77" evidence="7"/>
<dbReference type="GO" id="GO:0004022">
    <property type="term" value="F:alcohol dehydrogenase (NAD+) activity"/>
    <property type="evidence" value="ECO:0007669"/>
    <property type="project" value="TreeGrafter"/>
</dbReference>
<feature type="domain" description="Alcohol dehydrogenase iron-type/glycerol dehydrogenase GldA" evidence="5">
    <location>
        <begin position="60"/>
        <end position="225"/>
    </location>
</feature>
<evidence type="ECO:0000313" key="8">
    <source>
        <dbReference type="Proteomes" id="UP000061587"/>
    </source>
</evidence>
<dbReference type="FunFam" id="1.20.1090.10:FF:000001">
    <property type="entry name" value="Aldehyde-alcohol dehydrogenase"/>
    <property type="match status" value="1"/>
</dbReference>
<dbReference type="SUPFAM" id="SSF56796">
    <property type="entry name" value="Dehydroquinate synthase-like"/>
    <property type="match status" value="1"/>
</dbReference>
<dbReference type="PROSITE" id="PS00913">
    <property type="entry name" value="ADH_IRON_1"/>
    <property type="match status" value="1"/>
</dbReference>
<dbReference type="Gene3D" id="1.20.1090.10">
    <property type="entry name" value="Dehydroquinate synthase-like - alpha domain"/>
    <property type="match status" value="1"/>
</dbReference>
<dbReference type="InterPro" id="IPR039697">
    <property type="entry name" value="Alcohol_dehydrogenase_Fe"/>
</dbReference>
<comment type="cofactor">
    <cofactor evidence="1">
        <name>Fe cation</name>
        <dbReference type="ChEBI" id="CHEBI:24875"/>
    </cofactor>
</comment>
<comment type="similarity">
    <text evidence="2">Belongs to the iron-containing alcohol dehydrogenase family.</text>
</comment>
<organism evidence="7 8">
    <name type="scientific">Phocaeicola vulgatus</name>
    <name type="common">Bacteroides vulgatus</name>
    <dbReference type="NCBI Taxonomy" id="821"/>
    <lineage>
        <taxon>Bacteria</taxon>
        <taxon>Pseudomonadati</taxon>
        <taxon>Bacteroidota</taxon>
        <taxon>Bacteroidia</taxon>
        <taxon>Bacteroidales</taxon>
        <taxon>Bacteroidaceae</taxon>
        <taxon>Phocaeicola</taxon>
    </lineage>
</organism>
<feature type="domain" description="Fe-containing alcohol dehydrogenase-like C-terminal" evidence="6">
    <location>
        <begin position="237"/>
        <end position="432"/>
    </location>
</feature>
<dbReference type="Proteomes" id="UP000061587">
    <property type="component" value="Chromosome"/>
</dbReference>
<keyword evidence="3 7" id="KW-0560">Oxidoreductase</keyword>
<accession>A0A0P0LNF4</accession>
<dbReference type="Pfam" id="PF00465">
    <property type="entry name" value="Fe-ADH"/>
    <property type="match status" value="1"/>
</dbReference>
<dbReference type="PANTHER" id="PTHR11496">
    <property type="entry name" value="ALCOHOL DEHYDROGENASE"/>
    <property type="match status" value="1"/>
</dbReference>
<dbReference type="NCBIfam" id="NF007911">
    <property type="entry name" value="PRK10624.1"/>
    <property type="match status" value="1"/>
</dbReference>
<gene>
    <name evidence="7" type="ORF">BvMPK_1010</name>
</gene>